<keyword evidence="3" id="KW-1185">Reference proteome</keyword>
<protein>
    <submittedName>
        <fullName evidence="2">Uncharacterized protein</fullName>
    </submittedName>
</protein>
<feature type="non-terminal residue" evidence="2">
    <location>
        <position position="90"/>
    </location>
</feature>
<gene>
    <name evidence="2" type="ORF">HK100_004270</name>
</gene>
<dbReference type="EMBL" id="JADGJH010000213">
    <property type="protein sequence ID" value="KAJ3133548.1"/>
    <property type="molecule type" value="Genomic_DNA"/>
</dbReference>
<reference evidence="2" key="1">
    <citation type="submission" date="2020-05" db="EMBL/GenBank/DDBJ databases">
        <title>Phylogenomic resolution of chytrid fungi.</title>
        <authorList>
            <person name="Stajich J.E."/>
            <person name="Amses K."/>
            <person name="Simmons R."/>
            <person name="Seto K."/>
            <person name="Myers J."/>
            <person name="Bonds A."/>
            <person name="Quandt C.A."/>
            <person name="Barry K."/>
            <person name="Liu P."/>
            <person name="Grigoriev I."/>
            <person name="Longcore J.E."/>
            <person name="James T.Y."/>
        </authorList>
    </citation>
    <scope>NUCLEOTIDE SEQUENCE</scope>
    <source>
        <strain evidence="2">JEL0513</strain>
    </source>
</reference>
<feature type="region of interest" description="Disordered" evidence="1">
    <location>
        <begin position="1"/>
        <end position="28"/>
    </location>
</feature>
<evidence type="ECO:0000256" key="1">
    <source>
        <dbReference type="SAM" id="MobiDB-lite"/>
    </source>
</evidence>
<evidence type="ECO:0000313" key="3">
    <source>
        <dbReference type="Proteomes" id="UP001211907"/>
    </source>
</evidence>
<name>A0AAD5T751_9FUNG</name>
<comment type="caution">
    <text evidence="2">The sequence shown here is derived from an EMBL/GenBank/DDBJ whole genome shotgun (WGS) entry which is preliminary data.</text>
</comment>
<accession>A0AAD5T751</accession>
<sequence>MHPTPFAATTKRGPKTPRTQSPETVPGTMAQYSYSSSLISDDSNEFLGGAQQNVYYQQHHQIQISNCLNTRAMSVSNYADINAHQFSPSS</sequence>
<evidence type="ECO:0000313" key="2">
    <source>
        <dbReference type="EMBL" id="KAJ3133548.1"/>
    </source>
</evidence>
<proteinExistence type="predicted"/>
<dbReference type="AlphaFoldDB" id="A0AAD5T751"/>
<dbReference type="Proteomes" id="UP001211907">
    <property type="component" value="Unassembled WGS sequence"/>
</dbReference>
<organism evidence="2 3">
    <name type="scientific">Physocladia obscura</name>
    <dbReference type="NCBI Taxonomy" id="109957"/>
    <lineage>
        <taxon>Eukaryota</taxon>
        <taxon>Fungi</taxon>
        <taxon>Fungi incertae sedis</taxon>
        <taxon>Chytridiomycota</taxon>
        <taxon>Chytridiomycota incertae sedis</taxon>
        <taxon>Chytridiomycetes</taxon>
        <taxon>Chytridiales</taxon>
        <taxon>Chytriomycetaceae</taxon>
        <taxon>Physocladia</taxon>
    </lineage>
</organism>